<protein>
    <submittedName>
        <fullName evidence="1">Uncharacterized protein</fullName>
    </submittedName>
</protein>
<reference evidence="2" key="1">
    <citation type="journal article" date="2007" name="Nature">
        <title>The grapevine genome sequence suggests ancestral hexaploidization in major angiosperm phyla.</title>
        <authorList>
            <consortium name="The French-Italian Public Consortium for Grapevine Genome Characterization."/>
            <person name="Jaillon O."/>
            <person name="Aury J.-M."/>
            <person name="Noel B."/>
            <person name="Policriti A."/>
            <person name="Clepet C."/>
            <person name="Casagrande A."/>
            <person name="Choisne N."/>
            <person name="Aubourg S."/>
            <person name="Vitulo N."/>
            <person name="Jubin C."/>
            <person name="Vezzi A."/>
            <person name="Legeai F."/>
            <person name="Hugueney P."/>
            <person name="Dasilva C."/>
            <person name="Horner D."/>
            <person name="Mica E."/>
            <person name="Jublot D."/>
            <person name="Poulain J."/>
            <person name="Bruyere C."/>
            <person name="Billault A."/>
            <person name="Segurens B."/>
            <person name="Gouyvenoux M."/>
            <person name="Ugarte E."/>
            <person name="Cattonaro F."/>
            <person name="Anthouard V."/>
            <person name="Vico V."/>
            <person name="Del Fabbro C."/>
            <person name="Alaux M."/>
            <person name="Di Gaspero G."/>
            <person name="Dumas V."/>
            <person name="Felice N."/>
            <person name="Paillard S."/>
            <person name="Juman I."/>
            <person name="Moroldo M."/>
            <person name="Scalabrin S."/>
            <person name="Canaguier A."/>
            <person name="Le Clainche I."/>
            <person name="Malacrida G."/>
            <person name="Durand E."/>
            <person name="Pesole G."/>
            <person name="Laucou V."/>
            <person name="Chatelet P."/>
            <person name="Merdinoglu D."/>
            <person name="Delledonne M."/>
            <person name="Pezzotti M."/>
            <person name="Lecharny A."/>
            <person name="Scarpelli C."/>
            <person name="Artiguenave F."/>
            <person name="Pe M.E."/>
            <person name="Valle G."/>
            <person name="Morgante M."/>
            <person name="Caboche M."/>
            <person name="Adam-Blondon A.-F."/>
            <person name="Weissenbach J."/>
            <person name="Quetier F."/>
            <person name="Wincker P."/>
        </authorList>
    </citation>
    <scope>NUCLEOTIDE SEQUENCE [LARGE SCALE GENOMIC DNA]</scope>
    <source>
        <strain evidence="2">cv. Pinot noir / PN40024</strain>
    </source>
</reference>
<keyword evidence="2" id="KW-1185">Reference proteome</keyword>
<organism evidence="1 2">
    <name type="scientific">Vitis vinifera</name>
    <name type="common">Grape</name>
    <dbReference type="NCBI Taxonomy" id="29760"/>
    <lineage>
        <taxon>Eukaryota</taxon>
        <taxon>Viridiplantae</taxon>
        <taxon>Streptophyta</taxon>
        <taxon>Embryophyta</taxon>
        <taxon>Tracheophyta</taxon>
        <taxon>Spermatophyta</taxon>
        <taxon>Magnoliopsida</taxon>
        <taxon>eudicotyledons</taxon>
        <taxon>Gunneridae</taxon>
        <taxon>Pentapetalae</taxon>
        <taxon>rosids</taxon>
        <taxon>Vitales</taxon>
        <taxon>Vitaceae</taxon>
        <taxon>Viteae</taxon>
        <taxon>Vitis</taxon>
    </lineage>
</organism>
<evidence type="ECO:0000313" key="2">
    <source>
        <dbReference type="Proteomes" id="UP000009183"/>
    </source>
</evidence>
<dbReference type="AlphaFoldDB" id="F6GWW6"/>
<proteinExistence type="predicted"/>
<dbReference type="InParanoid" id="F6GWW6"/>
<dbReference type="EMBL" id="FN594959">
    <property type="protein sequence ID" value="CCB44452.1"/>
    <property type="molecule type" value="Genomic_DNA"/>
</dbReference>
<name>F6GWW6_VITVI</name>
<evidence type="ECO:0000313" key="1">
    <source>
        <dbReference type="EMBL" id="CCB44452.1"/>
    </source>
</evidence>
<gene>
    <name evidence="1" type="ordered locus">VIT_04s0023g01710</name>
</gene>
<dbReference type="Proteomes" id="UP000009183">
    <property type="component" value="Chromosome 4"/>
</dbReference>
<dbReference type="HOGENOM" id="CLU_3385766_0_0_1"/>
<dbReference type="PaxDb" id="29760-VIT_04s0023g01710.t01"/>
<accession>F6GWW6</accession>
<sequence>MRDNNAIRVSADPTHTLTSLLDLQFDIGFDICP</sequence>